<dbReference type="AlphaFoldDB" id="A0A819YJ15"/>
<dbReference type="EMBL" id="CAJOAX010015876">
    <property type="protein sequence ID" value="CAF4159347.1"/>
    <property type="molecule type" value="Genomic_DNA"/>
</dbReference>
<dbReference type="Proteomes" id="UP000663823">
    <property type="component" value="Unassembled WGS sequence"/>
</dbReference>
<dbReference type="Proteomes" id="UP000663874">
    <property type="component" value="Unassembled WGS sequence"/>
</dbReference>
<proteinExistence type="predicted"/>
<evidence type="ECO:0000313" key="3">
    <source>
        <dbReference type="Proteomes" id="UP000663823"/>
    </source>
</evidence>
<comment type="caution">
    <text evidence="1">The sequence shown here is derived from an EMBL/GenBank/DDBJ whole genome shotgun (WGS) entry which is preliminary data.</text>
</comment>
<evidence type="ECO:0000313" key="2">
    <source>
        <dbReference type="EMBL" id="CAF4206327.1"/>
    </source>
</evidence>
<protein>
    <submittedName>
        <fullName evidence="1">Uncharacterized protein</fullName>
    </submittedName>
</protein>
<dbReference type="EMBL" id="CAJOBE010017010">
    <property type="protein sequence ID" value="CAF4206327.1"/>
    <property type="molecule type" value="Genomic_DNA"/>
</dbReference>
<evidence type="ECO:0000313" key="1">
    <source>
        <dbReference type="EMBL" id="CAF4159347.1"/>
    </source>
</evidence>
<accession>A0A819YJ15</accession>
<organism evidence="1 3">
    <name type="scientific">Rotaria sordida</name>
    <dbReference type="NCBI Taxonomy" id="392033"/>
    <lineage>
        <taxon>Eukaryota</taxon>
        <taxon>Metazoa</taxon>
        <taxon>Spiralia</taxon>
        <taxon>Gnathifera</taxon>
        <taxon>Rotifera</taxon>
        <taxon>Eurotatoria</taxon>
        <taxon>Bdelloidea</taxon>
        <taxon>Philodinida</taxon>
        <taxon>Philodinidae</taxon>
        <taxon>Rotaria</taxon>
    </lineage>
</organism>
<name>A0A819YJ15_9BILA</name>
<gene>
    <name evidence="2" type="ORF">FNK824_LOCUS36525</name>
    <name evidence="1" type="ORF">OTI717_LOCUS36636</name>
</gene>
<reference evidence="1" key="1">
    <citation type="submission" date="2021-02" db="EMBL/GenBank/DDBJ databases">
        <authorList>
            <person name="Nowell W R."/>
        </authorList>
    </citation>
    <scope>NUCLEOTIDE SEQUENCE</scope>
</reference>
<sequence>MATLNESNLCSICNGSAEHKQQLSMKFDNDIVSSHNELLDQIQKLDKSNSLSLDLFDQIEQWKITTIKKVEKAAERVHDELIKLIDKQRTTITK</sequence>